<accession>A0A0B7B212</accession>
<proteinExistence type="predicted"/>
<organism evidence="1">
    <name type="scientific">Arion vulgaris</name>
    <dbReference type="NCBI Taxonomy" id="1028688"/>
    <lineage>
        <taxon>Eukaryota</taxon>
        <taxon>Metazoa</taxon>
        <taxon>Spiralia</taxon>
        <taxon>Lophotrochozoa</taxon>
        <taxon>Mollusca</taxon>
        <taxon>Gastropoda</taxon>
        <taxon>Heterobranchia</taxon>
        <taxon>Euthyneura</taxon>
        <taxon>Panpulmonata</taxon>
        <taxon>Eupulmonata</taxon>
        <taxon>Stylommatophora</taxon>
        <taxon>Helicina</taxon>
        <taxon>Arionoidea</taxon>
        <taxon>Arionidae</taxon>
        <taxon>Arion</taxon>
    </lineage>
</organism>
<dbReference type="EMBL" id="HACG01040198">
    <property type="protein sequence ID" value="CEK87063.1"/>
    <property type="molecule type" value="Transcribed_RNA"/>
</dbReference>
<protein>
    <submittedName>
        <fullName evidence="1">Uncharacterized protein</fullName>
    </submittedName>
</protein>
<sequence length="107" mass="11971">MRGFSVQHNDRAAKVGLTIFILCHQIAFSGHILCQQIAFSGHILCHHITFWSHSLVTKLPSLVTFPVNRLPSLIMLSYYILGKCSTQEDHHILSHCTFAKGCPPKSS</sequence>
<evidence type="ECO:0000313" key="1">
    <source>
        <dbReference type="EMBL" id="CEK87063.1"/>
    </source>
</evidence>
<dbReference type="AlphaFoldDB" id="A0A0B7B212"/>
<gene>
    <name evidence="1" type="primary">ORF157116</name>
</gene>
<reference evidence="1" key="1">
    <citation type="submission" date="2014-12" db="EMBL/GenBank/DDBJ databases">
        <title>Insight into the proteome of Arion vulgaris.</title>
        <authorList>
            <person name="Aradska J."/>
            <person name="Bulat T."/>
            <person name="Smidak R."/>
            <person name="Sarate P."/>
            <person name="Gangsoo J."/>
            <person name="Sialana F."/>
            <person name="Bilban M."/>
            <person name="Lubec G."/>
        </authorList>
    </citation>
    <scope>NUCLEOTIDE SEQUENCE</scope>
    <source>
        <tissue evidence="1">Skin</tissue>
    </source>
</reference>
<name>A0A0B7B212_9EUPU</name>